<reference evidence="10" key="1">
    <citation type="journal article" date="2019" name="Int. J. Syst. Evol. Microbiol.">
        <title>The Global Catalogue of Microorganisms (GCM) 10K type strain sequencing project: providing services to taxonomists for standard genome sequencing and annotation.</title>
        <authorList>
            <consortium name="The Broad Institute Genomics Platform"/>
            <consortium name="The Broad Institute Genome Sequencing Center for Infectious Disease"/>
            <person name="Wu L."/>
            <person name="Ma J."/>
        </authorList>
    </citation>
    <scope>NUCLEOTIDE SEQUENCE [LARGE SCALE GENOMIC DNA]</scope>
    <source>
        <strain evidence="10">CCUG 55585</strain>
    </source>
</reference>
<dbReference type="Pfam" id="PF03349">
    <property type="entry name" value="Toluene_X"/>
    <property type="match status" value="1"/>
</dbReference>
<evidence type="ECO:0000256" key="4">
    <source>
        <dbReference type="ARBA" id="ARBA00022692"/>
    </source>
</evidence>
<evidence type="ECO:0000256" key="1">
    <source>
        <dbReference type="ARBA" id="ARBA00004571"/>
    </source>
</evidence>
<protein>
    <submittedName>
        <fullName evidence="9">OmpP1/FadL family transporter</fullName>
    </submittedName>
</protein>
<dbReference type="Proteomes" id="UP001597110">
    <property type="component" value="Unassembled WGS sequence"/>
</dbReference>
<keyword evidence="7" id="KW-0998">Cell outer membrane</keyword>
<keyword evidence="10" id="KW-1185">Reference proteome</keyword>
<name>A0ABW2YC53_9GAMM</name>
<organism evidence="9 10">
    <name type="scientific">Lysobacter brunescens</name>
    <dbReference type="NCBI Taxonomy" id="262323"/>
    <lineage>
        <taxon>Bacteria</taxon>
        <taxon>Pseudomonadati</taxon>
        <taxon>Pseudomonadota</taxon>
        <taxon>Gammaproteobacteria</taxon>
        <taxon>Lysobacterales</taxon>
        <taxon>Lysobacteraceae</taxon>
        <taxon>Lysobacter</taxon>
    </lineage>
</organism>
<dbReference type="PANTHER" id="PTHR35093">
    <property type="entry name" value="OUTER MEMBRANE PROTEIN NMB0088-RELATED"/>
    <property type="match status" value="1"/>
</dbReference>
<evidence type="ECO:0000256" key="6">
    <source>
        <dbReference type="ARBA" id="ARBA00023136"/>
    </source>
</evidence>
<accession>A0ABW2YC53</accession>
<evidence type="ECO:0000256" key="8">
    <source>
        <dbReference type="SAM" id="SignalP"/>
    </source>
</evidence>
<evidence type="ECO:0000256" key="2">
    <source>
        <dbReference type="ARBA" id="ARBA00008163"/>
    </source>
</evidence>
<evidence type="ECO:0000313" key="9">
    <source>
        <dbReference type="EMBL" id="MFD0725860.1"/>
    </source>
</evidence>
<evidence type="ECO:0000313" key="10">
    <source>
        <dbReference type="Proteomes" id="UP001597110"/>
    </source>
</evidence>
<dbReference type="InterPro" id="IPR005017">
    <property type="entry name" value="OMPP1/FadL/TodX"/>
</dbReference>
<gene>
    <name evidence="9" type="ORF">ACFQ0E_09645</name>
</gene>
<dbReference type="RefSeq" id="WP_386823437.1">
    <property type="nucleotide sequence ID" value="NZ_JBHTIF010000001.1"/>
</dbReference>
<sequence>MQTYHRFIPLTALALGIAGALTFGQAHASGFQLKENSVKAMGRAFAGSGVAKGDASVVVNNPATMTQFDETTAQVDLTVIDLNAEFEGGGYAGNGLGPAAAPLTGGQGGDIGEPTPVPAMSFIHKFDNGLTFGAMVSAPFGLKTEYDKNWVGRYSSTKSEVKTVDVTLSAAYEIVPDRFSVGVGLIYEKAEATLDNNIDFGTIMLGAGLPGARPQSADGSVSVQGDDHGLGWILGLNWRPTDSLAFGFTHRSEIDHELRGRADFTLPASFAGAQPGLAALAANPLAPLTPAQRAQLTVLGNGFRDTGATAPLTTPSVTTVSMSWQLNEKLALMADYSQTDWHSVEAVTIYFDNAFQPASSEDFSWTDTAFWSIGAEYQLSDKFTLRGGYAYDETPTTFHTRTTRLPDEDRRWFSLGLTWNVSDHLEVNAAYTRIQPDKPKIGIIDSQRHVLFGEYSSNVNLFGVSGQYRF</sequence>
<dbReference type="SUPFAM" id="SSF56935">
    <property type="entry name" value="Porins"/>
    <property type="match status" value="1"/>
</dbReference>
<comment type="caution">
    <text evidence="9">The sequence shown here is derived from an EMBL/GenBank/DDBJ whole genome shotgun (WGS) entry which is preliminary data.</text>
</comment>
<keyword evidence="4" id="KW-0812">Transmembrane</keyword>
<keyword evidence="3" id="KW-1134">Transmembrane beta strand</keyword>
<keyword evidence="5 8" id="KW-0732">Signal</keyword>
<comment type="similarity">
    <text evidence="2">Belongs to the OmpP1/FadL family.</text>
</comment>
<evidence type="ECO:0000256" key="7">
    <source>
        <dbReference type="ARBA" id="ARBA00023237"/>
    </source>
</evidence>
<evidence type="ECO:0000256" key="3">
    <source>
        <dbReference type="ARBA" id="ARBA00022452"/>
    </source>
</evidence>
<dbReference type="Gene3D" id="2.40.160.60">
    <property type="entry name" value="Outer membrane protein transport protein (OMPP1/FadL/TodX)"/>
    <property type="match status" value="1"/>
</dbReference>
<keyword evidence="6" id="KW-0472">Membrane</keyword>
<dbReference type="EMBL" id="JBHTIF010000001">
    <property type="protein sequence ID" value="MFD0725860.1"/>
    <property type="molecule type" value="Genomic_DNA"/>
</dbReference>
<evidence type="ECO:0000256" key="5">
    <source>
        <dbReference type="ARBA" id="ARBA00022729"/>
    </source>
</evidence>
<feature type="chain" id="PRO_5045732583" evidence="8">
    <location>
        <begin position="29"/>
        <end position="470"/>
    </location>
</feature>
<feature type="signal peptide" evidence="8">
    <location>
        <begin position="1"/>
        <end position="28"/>
    </location>
</feature>
<dbReference type="PANTHER" id="PTHR35093:SF3">
    <property type="entry name" value="LONG-CHAIN FATTY ACID TRANSPORT PROTEIN"/>
    <property type="match status" value="1"/>
</dbReference>
<comment type="subcellular location">
    <subcellularLocation>
        <location evidence="1">Cell outer membrane</location>
        <topology evidence="1">Multi-pass membrane protein</topology>
    </subcellularLocation>
</comment>
<proteinExistence type="inferred from homology"/>